<dbReference type="PANTHER" id="PTHR11746">
    <property type="entry name" value="O-METHYLTRANSFERASE"/>
    <property type="match status" value="1"/>
</dbReference>
<evidence type="ECO:0000256" key="4">
    <source>
        <dbReference type="ARBA" id="ARBA00034479"/>
    </source>
</evidence>
<evidence type="ECO:0000256" key="5">
    <source>
        <dbReference type="ARBA" id="ARBA00034481"/>
    </source>
</evidence>
<feature type="active site" description="Proton acceptor" evidence="6">
    <location>
        <position position="272"/>
    </location>
</feature>
<proteinExistence type="inferred from homology"/>
<accession>A0ABD1I4K3</accession>
<dbReference type="InterPro" id="IPR001077">
    <property type="entry name" value="COMT_C"/>
</dbReference>
<dbReference type="InterPro" id="IPR036390">
    <property type="entry name" value="WH_DNA-bd_sf"/>
</dbReference>
<evidence type="ECO:0000256" key="3">
    <source>
        <dbReference type="ARBA" id="ARBA00022691"/>
    </source>
</evidence>
<keyword evidence="2" id="KW-0808">Transferase</keyword>
<dbReference type="PROSITE" id="PS51683">
    <property type="entry name" value="SAM_OMT_II"/>
    <property type="match status" value="1"/>
</dbReference>
<name>A0ABD1I4K3_SALDI</name>
<feature type="domain" description="O-methyltransferase C-terminal" evidence="7">
    <location>
        <begin position="141"/>
        <end position="351"/>
    </location>
</feature>
<dbReference type="GO" id="GO:0032259">
    <property type="term" value="P:methylation"/>
    <property type="evidence" value="ECO:0007669"/>
    <property type="project" value="UniProtKB-KW"/>
</dbReference>
<dbReference type="GO" id="GO:0008757">
    <property type="term" value="F:S-adenosylmethionine-dependent methyltransferase activity"/>
    <property type="evidence" value="ECO:0007669"/>
    <property type="project" value="UniProtKB-ARBA"/>
</dbReference>
<comment type="similarity">
    <text evidence="5">Belongs to the class I-like SAM-binding methyltransferase superfamily. Cation-independent O-methyltransferase family. COMT subfamily.</text>
</comment>
<evidence type="ECO:0000256" key="6">
    <source>
        <dbReference type="PIRSR" id="PIRSR005739-1"/>
    </source>
</evidence>
<evidence type="ECO:0000259" key="8">
    <source>
        <dbReference type="Pfam" id="PF08100"/>
    </source>
</evidence>
<dbReference type="InterPro" id="IPR029063">
    <property type="entry name" value="SAM-dependent_MTases_sf"/>
</dbReference>
<dbReference type="CDD" id="cd02440">
    <property type="entry name" value="AdoMet_MTases"/>
    <property type="match status" value="1"/>
</dbReference>
<dbReference type="FunFam" id="3.40.50.150:FF:000057">
    <property type="entry name" value="O-methyltransferase ZRP4"/>
    <property type="match status" value="1"/>
</dbReference>
<reference evidence="9 10" key="1">
    <citation type="submission" date="2024-06" db="EMBL/GenBank/DDBJ databases">
        <title>A chromosome level genome sequence of Diviner's sage (Salvia divinorum).</title>
        <authorList>
            <person name="Ford S.A."/>
            <person name="Ro D.-K."/>
            <person name="Ness R.W."/>
            <person name="Phillips M.A."/>
        </authorList>
    </citation>
    <scope>NUCLEOTIDE SEQUENCE [LARGE SCALE GENOMIC DNA]</scope>
    <source>
        <strain evidence="9">SAF-2024a</strain>
        <tissue evidence="9">Leaf</tissue>
    </source>
</reference>
<dbReference type="Pfam" id="PF00891">
    <property type="entry name" value="Methyltransf_2"/>
    <property type="match status" value="1"/>
</dbReference>
<evidence type="ECO:0000256" key="2">
    <source>
        <dbReference type="ARBA" id="ARBA00022679"/>
    </source>
</evidence>
<gene>
    <name evidence="9" type="primary">OMT2</name>
    <name evidence="9" type="ORF">AAHA92_05300</name>
</gene>
<evidence type="ECO:0000259" key="7">
    <source>
        <dbReference type="Pfam" id="PF00891"/>
    </source>
</evidence>
<evidence type="ECO:0000313" key="9">
    <source>
        <dbReference type="EMBL" id="KAL1562758.1"/>
    </source>
</evidence>
<dbReference type="AlphaFoldDB" id="A0ABD1I4K3"/>
<dbReference type="Gene3D" id="3.40.50.150">
    <property type="entry name" value="Vaccinia Virus protein VP39"/>
    <property type="match status" value="1"/>
</dbReference>
<dbReference type="FunFam" id="1.10.10.10:FF:000213">
    <property type="entry name" value="Coniferyl alcohol 9-O-methyltransferase"/>
    <property type="match status" value="1"/>
</dbReference>
<keyword evidence="10" id="KW-1185">Reference proteome</keyword>
<comment type="pathway">
    <text evidence="4">Flavonoid metabolism.</text>
</comment>
<keyword evidence="3" id="KW-0949">S-adenosyl-L-methionine</keyword>
<protein>
    <submittedName>
        <fullName evidence="9">Xanthohumol 4-O-methyltransferase, variant 2</fullName>
    </submittedName>
</protein>
<dbReference type="InterPro" id="IPR036388">
    <property type="entry name" value="WH-like_DNA-bd_sf"/>
</dbReference>
<comment type="caution">
    <text evidence="9">The sequence shown here is derived from an EMBL/GenBank/DDBJ whole genome shotgun (WGS) entry which is preliminary data.</text>
</comment>
<dbReference type="Proteomes" id="UP001567538">
    <property type="component" value="Unassembled WGS sequence"/>
</dbReference>
<organism evidence="9 10">
    <name type="scientific">Salvia divinorum</name>
    <name type="common">Maria pastora</name>
    <name type="synonym">Diviner's sage</name>
    <dbReference type="NCBI Taxonomy" id="28513"/>
    <lineage>
        <taxon>Eukaryota</taxon>
        <taxon>Viridiplantae</taxon>
        <taxon>Streptophyta</taxon>
        <taxon>Embryophyta</taxon>
        <taxon>Tracheophyta</taxon>
        <taxon>Spermatophyta</taxon>
        <taxon>Magnoliopsida</taxon>
        <taxon>eudicotyledons</taxon>
        <taxon>Gunneridae</taxon>
        <taxon>Pentapetalae</taxon>
        <taxon>asterids</taxon>
        <taxon>lamiids</taxon>
        <taxon>Lamiales</taxon>
        <taxon>Lamiaceae</taxon>
        <taxon>Nepetoideae</taxon>
        <taxon>Mentheae</taxon>
        <taxon>Salviinae</taxon>
        <taxon>Salvia</taxon>
        <taxon>Salvia subgen. Calosphace</taxon>
    </lineage>
</organism>
<evidence type="ECO:0000313" key="10">
    <source>
        <dbReference type="Proteomes" id="UP001567538"/>
    </source>
</evidence>
<dbReference type="SUPFAM" id="SSF46785">
    <property type="entry name" value="Winged helix' DNA-binding domain"/>
    <property type="match status" value="1"/>
</dbReference>
<keyword evidence="1" id="KW-0489">Methyltransferase</keyword>
<evidence type="ECO:0000256" key="1">
    <source>
        <dbReference type="ARBA" id="ARBA00022603"/>
    </source>
</evidence>
<dbReference type="PIRSF" id="PIRSF005739">
    <property type="entry name" value="O-mtase"/>
    <property type="match status" value="1"/>
</dbReference>
<dbReference type="InterPro" id="IPR016461">
    <property type="entry name" value="COMT-like"/>
</dbReference>
<dbReference type="Pfam" id="PF08100">
    <property type="entry name" value="Dimerisation"/>
    <property type="match status" value="1"/>
</dbReference>
<dbReference type="InterPro" id="IPR012967">
    <property type="entry name" value="COMT_dimerisation"/>
</dbReference>
<dbReference type="Gene3D" id="1.10.10.10">
    <property type="entry name" value="Winged helix-like DNA-binding domain superfamily/Winged helix DNA-binding domain"/>
    <property type="match status" value="1"/>
</dbReference>
<feature type="domain" description="O-methyltransferase dimerisation" evidence="8">
    <location>
        <begin position="32"/>
        <end position="119"/>
    </location>
</feature>
<dbReference type="EMBL" id="JBEAFC010000003">
    <property type="protein sequence ID" value="KAL1562758.1"/>
    <property type="molecule type" value="Genomic_DNA"/>
</dbReference>
<sequence>MKKVSSTRSTNMALLNGIESTQELLDAQAHVWNQTFNYINSMSLKCAVQLGIPDAIHRHGAPLTLSQLADVLSINKTKSDGLFRLMRILVQSKFFDKVKALSGEEEAYCLTRASRLLVRDEPLSMETFVVAMVDPIFVDPFHHVGEWFGDDHPSPFFTKNGRNVWDYAGVEQSFNQLFNEAMATDARLVTGILVQECKQVFEGLETMVDVGGGTGIVARGVAAAFPGLKCVVLDLPHVVAGLEGSEKLSFVGGDMFEFIPHANAVFLKWILHDWSDEECVSILKKCKEAIAGSNKNGKKVIIVDMIVGDEREEDKTTETKLLFDSMMMAALTGKERSEKEWANLFYTSGFQNYNITPYPLGLRSVMEVFP</sequence>
<dbReference type="SUPFAM" id="SSF53335">
    <property type="entry name" value="S-adenosyl-L-methionine-dependent methyltransferases"/>
    <property type="match status" value="1"/>
</dbReference>